<feature type="chain" id="PRO_5045498082" evidence="1">
    <location>
        <begin position="23"/>
        <end position="257"/>
    </location>
</feature>
<sequence length="257" mass="29903">MKIIKYLLFACMTVSFWSCKQAPYNTFEDINIIQFGPAPADLYNSDRQLRNRVKAHTFVYEPEDKLQDTVYFDVYALGGKKNKDRFFKIEQEAVPDVENAVPGVHYQSFDKEGGALCVIKANTVHTQLPVVLLRDESLKKNTVVLKFKLQANEEFVLGEKEKLWREVSYTDQLSKPDGWTANVSRYYLGDYSAEKHRFMIKVTQQRWDEQMIVEAVPQTDLMMYYKAVLNAALIKYNNESTTGPLRDENRQLIVFPR</sequence>
<dbReference type="Proteomes" id="UP001597440">
    <property type="component" value="Unassembled WGS sequence"/>
</dbReference>
<comment type="caution">
    <text evidence="2">The sequence shown here is derived from an EMBL/GenBank/DDBJ whole genome shotgun (WGS) entry which is preliminary data.</text>
</comment>
<dbReference type="InterPro" id="IPR032299">
    <property type="entry name" value="DUF4843"/>
</dbReference>
<feature type="signal peptide" evidence="1">
    <location>
        <begin position="1"/>
        <end position="22"/>
    </location>
</feature>
<keyword evidence="3" id="KW-1185">Reference proteome</keyword>
<dbReference type="RefSeq" id="WP_210356359.1">
    <property type="nucleotide sequence ID" value="NZ_JAEQMU010000009.1"/>
</dbReference>
<keyword evidence="1" id="KW-0732">Signal</keyword>
<reference evidence="3" key="1">
    <citation type="journal article" date="2019" name="Int. J. Syst. Evol. Microbiol.">
        <title>The Global Catalogue of Microorganisms (GCM) 10K type strain sequencing project: providing services to taxonomists for standard genome sequencing and annotation.</title>
        <authorList>
            <consortium name="The Broad Institute Genomics Platform"/>
            <consortium name="The Broad Institute Genome Sequencing Center for Infectious Disease"/>
            <person name="Wu L."/>
            <person name="Ma J."/>
        </authorList>
    </citation>
    <scope>NUCLEOTIDE SEQUENCE [LARGE SCALE GENOMIC DNA]</scope>
    <source>
        <strain evidence="3">KCTC 52298</strain>
    </source>
</reference>
<dbReference type="EMBL" id="JBHULD010000003">
    <property type="protein sequence ID" value="MFD2553060.1"/>
    <property type="molecule type" value="Genomic_DNA"/>
</dbReference>
<name>A0ABW5KYU3_9SPHI</name>
<evidence type="ECO:0000256" key="1">
    <source>
        <dbReference type="SAM" id="SignalP"/>
    </source>
</evidence>
<evidence type="ECO:0000313" key="2">
    <source>
        <dbReference type="EMBL" id="MFD2553060.1"/>
    </source>
</evidence>
<proteinExistence type="predicted"/>
<accession>A0ABW5KYU3</accession>
<evidence type="ECO:0000313" key="3">
    <source>
        <dbReference type="Proteomes" id="UP001597440"/>
    </source>
</evidence>
<dbReference type="Pfam" id="PF16132">
    <property type="entry name" value="DUF4843"/>
    <property type="match status" value="1"/>
</dbReference>
<gene>
    <name evidence="2" type="ORF">ACFSQW_01565</name>
</gene>
<organism evidence="2 3">
    <name type="scientific">Sphingobacterium tabacisoli</name>
    <dbReference type="NCBI Taxonomy" id="2044855"/>
    <lineage>
        <taxon>Bacteria</taxon>
        <taxon>Pseudomonadati</taxon>
        <taxon>Bacteroidota</taxon>
        <taxon>Sphingobacteriia</taxon>
        <taxon>Sphingobacteriales</taxon>
        <taxon>Sphingobacteriaceae</taxon>
        <taxon>Sphingobacterium</taxon>
    </lineage>
</organism>
<protein>
    <submittedName>
        <fullName evidence="2">DUF4843 domain-containing protein</fullName>
    </submittedName>
</protein>